<dbReference type="STRING" id="857342.A0A2T3AP54"/>
<feature type="compositionally biased region" description="Basic and acidic residues" evidence="1">
    <location>
        <begin position="280"/>
        <end position="306"/>
    </location>
</feature>
<dbReference type="Pfam" id="PF09994">
    <property type="entry name" value="T6SS_Tle1-like_cat"/>
    <property type="match status" value="1"/>
</dbReference>
<name>A0A2T3AP54_AMORE</name>
<feature type="compositionally biased region" description="Basic residues" evidence="1">
    <location>
        <begin position="307"/>
        <end position="317"/>
    </location>
</feature>
<protein>
    <recommendedName>
        <fullName evidence="2">T6SS Phospholipase effector Tle1-like catalytic domain-containing protein</fullName>
    </recommendedName>
</protein>
<dbReference type="OrthoDB" id="3162439at2759"/>
<evidence type="ECO:0000256" key="1">
    <source>
        <dbReference type="SAM" id="MobiDB-lite"/>
    </source>
</evidence>
<evidence type="ECO:0000259" key="2">
    <source>
        <dbReference type="Pfam" id="PF09994"/>
    </source>
</evidence>
<feature type="region of interest" description="Disordered" evidence="1">
    <location>
        <begin position="240"/>
        <end position="371"/>
    </location>
</feature>
<dbReference type="AlphaFoldDB" id="A0A2T3AP54"/>
<evidence type="ECO:0000313" key="4">
    <source>
        <dbReference type="Proteomes" id="UP000241818"/>
    </source>
</evidence>
<proteinExistence type="predicted"/>
<sequence>MKRRKTLVLCFDGTGNQFHGDSSDSNILKIFRMLDRSSGSGFHYYQPGIGTYVASAGLSAKGSIEKIKNWYLKAKDSAVGTSFDEHVVGGYKFLMQYYSPGDNIYMFGFSRGSYTARFLAEMIDWVGLITHGNEEMIQFAWRTFSKWKAIDSNSLEAKRKQKKAYQFLVSFRETFSRPVRRIRFLGLFDTVNSVPRFENAMLSRQRIPFSAISSAKIIRHAVSIDERRAKFRADLVSHGLSAAKESNKPEEEQREGNPHPNHDWIHRSSRYKMSRTMPAKPERREEFPPENTDHHEFRGRREDRPASRYRGHSRAHSHSTYASATDIRSALGSNARDASVDPAGDGASSIAAPMDWDDSWSSDGDEDDQDIQELWFPGGHADIGGGWDVQPGEVPLSHLPLVWIVREAQKSGLAFDEDKMESLDCLDDSSIDAGNLPLIEVSNSAGGDEQVLAGAGLELGNKSNFKRILLETATKGKLHDCLRFREGLPWGSVVRWRLMEWLPFRRLDLTDDGKWKPIRWPLPRGEVRDMPADAKIHSSAIRRLETNPDYRPGNLILGGGGRGVRKAPKSAGIGEWIWVGEEGDLVGGFYVRKPKLRDEANGGMGEKTNGMGIRENGK</sequence>
<evidence type="ECO:0000313" key="3">
    <source>
        <dbReference type="EMBL" id="PSS06708.1"/>
    </source>
</evidence>
<gene>
    <name evidence="3" type="ORF">M430DRAFT_111194</name>
</gene>
<feature type="domain" description="T6SS Phospholipase effector Tle1-like catalytic" evidence="2">
    <location>
        <begin position="5"/>
        <end position="407"/>
    </location>
</feature>
<dbReference type="EMBL" id="KZ679020">
    <property type="protein sequence ID" value="PSS06708.1"/>
    <property type="molecule type" value="Genomic_DNA"/>
</dbReference>
<organism evidence="3 4">
    <name type="scientific">Amorphotheca resinae ATCC 22711</name>
    <dbReference type="NCBI Taxonomy" id="857342"/>
    <lineage>
        <taxon>Eukaryota</taxon>
        <taxon>Fungi</taxon>
        <taxon>Dikarya</taxon>
        <taxon>Ascomycota</taxon>
        <taxon>Pezizomycotina</taxon>
        <taxon>Leotiomycetes</taxon>
        <taxon>Helotiales</taxon>
        <taxon>Amorphothecaceae</taxon>
        <taxon>Amorphotheca</taxon>
    </lineage>
</organism>
<feature type="compositionally biased region" description="Basic and acidic residues" evidence="1">
    <location>
        <begin position="245"/>
        <end position="266"/>
    </location>
</feature>
<dbReference type="GeneID" id="36569500"/>
<dbReference type="PANTHER" id="PTHR33840:SF2">
    <property type="entry name" value="TLE1 PHOSPHOLIPASE DOMAIN-CONTAINING PROTEIN"/>
    <property type="match status" value="1"/>
</dbReference>
<dbReference type="FunCoup" id="A0A2T3AP54">
    <property type="interactions" value="21"/>
</dbReference>
<accession>A0A2T3AP54</accession>
<dbReference type="RefSeq" id="XP_024716438.1">
    <property type="nucleotide sequence ID" value="XM_024861419.1"/>
</dbReference>
<dbReference type="InParanoid" id="A0A2T3AP54"/>
<dbReference type="Proteomes" id="UP000241818">
    <property type="component" value="Unassembled WGS sequence"/>
</dbReference>
<dbReference type="InterPro" id="IPR018712">
    <property type="entry name" value="Tle1-like_cat"/>
</dbReference>
<reference evidence="3 4" key="1">
    <citation type="journal article" date="2018" name="New Phytol.">
        <title>Comparative genomics and transcriptomics depict ericoid mycorrhizal fungi as versatile saprotrophs and plant mutualists.</title>
        <authorList>
            <person name="Martino E."/>
            <person name="Morin E."/>
            <person name="Grelet G.A."/>
            <person name="Kuo A."/>
            <person name="Kohler A."/>
            <person name="Daghino S."/>
            <person name="Barry K.W."/>
            <person name="Cichocki N."/>
            <person name="Clum A."/>
            <person name="Dockter R.B."/>
            <person name="Hainaut M."/>
            <person name="Kuo R.C."/>
            <person name="LaButti K."/>
            <person name="Lindahl B.D."/>
            <person name="Lindquist E.A."/>
            <person name="Lipzen A."/>
            <person name="Khouja H.R."/>
            <person name="Magnuson J."/>
            <person name="Murat C."/>
            <person name="Ohm R.A."/>
            <person name="Singer S.W."/>
            <person name="Spatafora J.W."/>
            <person name="Wang M."/>
            <person name="Veneault-Fourrey C."/>
            <person name="Henrissat B."/>
            <person name="Grigoriev I.V."/>
            <person name="Martin F.M."/>
            <person name="Perotto S."/>
        </authorList>
    </citation>
    <scope>NUCLEOTIDE SEQUENCE [LARGE SCALE GENOMIC DNA]</scope>
    <source>
        <strain evidence="3 4">ATCC 22711</strain>
    </source>
</reference>
<keyword evidence="4" id="KW-1185">Reference proteome</keyword>
<dbReference type="PANTHER" id="PTHR33840">
    <property type="match status" value="1"/>
</dbReference>
<feature type="compositionally biased region" description="Acidic residues" evidence="1">
    <location>
        <begin position="355"/>
        <end position="371"/>
    </location>
</feature>